<protein>
    <submittedName>
        <fullName evidence="1">Uncharacterized protein</fullName>
    </submittedName>
</protein>
<dbReference type="AlphaFoldDB" id="A0A3M0BY71"/>
<organism evidence="1 2">
    <name type="scientific">Eilatimonas milleporae</name>
    <dbReference type="NCBI Taxonomy" id="911205"/>
    <lineage>
        <taxon>Bacteria</taxon>
        <taxon>Pseudomonadati</taxon>
        <taxon>Pseudomonadota</taxon>
        <taxon>Alphaproteobacteria</taxon>
        <taxon>Kordiimonadales</taxon>
        <taxon>Kordiimonadaceae</taxon>
        <taxon>Eilatimonas</taxon>
    </lineage>
</organism>
<evidence type="ECO:0000313" key="1">
    <source>
        <dbReference type="EMBL" id="RMB01387.1"/>
    </source>
</evidence>
<gene>
    <name evidence="1" type="ORF">BXY39_3570</name>
</gene>
<proteinExistence type="predicted"/>
<dbReference type="InParanoid" id="A0A3M0BY71"/>
<name>A0A3M0BY71_9PROT</name>
<keyword evidence="2" id="KW-1185">Reference proteome</keyword>
<dbReference type="RefSeq" id="WP_121940217.1">
    <property type="nucleotide sequence ID" value="NZ_REFR01000016.1"/>
</dbReference>
<dbReference type="OrthoDB" id="9804253at2"/>
<sequence length="69" mass="8001">MTETDGEKTDMTPEQEKALQRMANDLHRLNNSVMAMVDLGLSVELIRTWRYHEKGAWGDMLVPIVRDKK</sequence>
<reference evidence="1 2" key="1">
    <citation type="submission" date="2018-10" db="EMBL/GenBank/DDBJ databases">
        <title>Genomic Encyclopedia of Archaeal and Bacterial Type Strains, Phase II (KMG-II): from individual species to whole genera.</title>
        <authorList>
            <person name="Goeker M."/>
        </authorList>
    </citation>
    <scope>NUCLEOTIDE SEQUENCE [LARGE SCALE GENOMIC DNA]</scope>
    <source>
        <strain evidence="1 2">DSM 25217</strain>
    </source>
</reference>
<dbReference type="EMBL" id="REFR01000016">
    <property type="protein sequence ID" value="RMB01387.1"/>
    <property type="molecule type" value="Genomic_DNA"/>
</dbReference>
<dbReference type="Proteomes" id="UP000271227">
    <property type="component" value="Unassembled WGS sequence"/>
</dbReference>
<comment type="caution">
    <text evidence="1">The sequence shown here is derived from an EMBL/GenBank/DDBJ whole genome shotgun (WGS) entry which is preliminary data.</text>
</comment>
<accession>A0A3M0BY71</accession>
<evidence type="ECO:0000313" key="2">
    <source>
        <dbReference type="Proteomes" id="UP000271227"/>
    </source>
</evidence>